<accession>A0A6M3M0P8</accession>
<sequence>MREIKFRAWNKITRKMITDHLSWGLELNFGFSNLTSNWIMMQSTGLLDKQGKEVFEGDVLLVQSELILIRTGEKTGKMSSKKYQVVWSDKIAGFCGKDEQGKISGWAMSKDIVEKFHKIIGNIYENPELLEETNVTACK</sequence>
<evidence type="ECO:0000259" key="1">
    <source>
        <dbReference type="Pfam" id="PF09643"/>
    </source>
</evidence>
<dbReference type="NCBIfam" id="TIGR01671">
    <property type="entry name" value="phage_TIGR01671"/>
    <property type="match status" value="1"/>
</dbReference>
<protein>
    <submittedName>
        <fullName evidence="2">Putative YopX protein</fullName>
    </submittedName>
</protein>
<evidence type="ECO:0000313" key="3">
    <source>
        <dbReference type="EMBL" id="QJB02825.1"/>
    </source>
</evidence>
<gene>
    <name evidence="2" type="ORF">MM171A01128_0016</name>
    <name evidence="3" type="ORF">MM171B01055_0012</name>
</gene>
<reference evidence="2" key="1">
    <citation type="submission" date="2020-03" db="EMBL/GenBank/DDBJ databases">
        <title>The deep terrestrial virosphere.</title>
        <authorList>
            <person name="Holmfeldt K."/>
            <person name="Nilsson E."/>
            <person name="Simone D."/>
            <person name="Lopez-Fernandez M."/>
            <person name="Wu X."/>
            <person name="de Brujin I."/>
            <person name="Lundin D."/>
            <person name="Andersson A."/>
            <person name="Bertilsson S."/>
            <person name="Dopson M."/>
        </authorList>
    </citation>
    <scope>NUCLEOTIDE SEQUENCE</scope>
    <source>
        <strain evidence="2">MM171A01128</strain>
        <strain evidence="3">MM171B01055</strain>
    </source>
</reference>
<evidence type="ECO:0000313" key="2">
    <source>
        <dbReference type="EMBL" id="QJA99362.1"/>
    </source>
</evidence>
<dbReference type="Gene3D" id="2.30.30.290">
    <property type="entry name" value="YopX-like domains"/>
    <property type="match status" value="1"/>
</dbReference>
<dbReference type="EMBL" id="MT143809">
    <property type="protein sequence ID" value="QJB02825.1"/>
    <property type="molecule type" value="Genomic_DNA"/>
</dbReference>
<name>A0A6M3M0P8_9ZZZZ</name>
<dbReference type="AlphaFoldDB" id="A0A6M3M0P8"/>
<organism evidence="2">
    <name type="scientific">viral metagenome</name>
    <dbReference type="NCBI Taxonomy" id="1070528"/>
    <lineage>
        <taxon>unclassified sequences</taxon>
        <taxon>metagenomes</taxon>
        <taxon>organismal metagenomes</taxon>
    </lineage>
</organism>
<dbReference type="InterPro" id="IPR023385">
    <property type="entry name" value="YopX-like_C"/>
</dbReference>
<dbReference type="EMBL" id="MT143645">
    <property type="protein sequence ID" value="QJA99362.1"/>
    <property type="molecule type" value="Genomic_DNA"/>
</dbReference>
<dbReference type="SUPFAM" id="SSF159006">
    <property type="entry name" value="YopX-like"/>
    <property type="match status" value="1"/>
</dbReference>
<dbReference type="InterPro" id="IPR010024">
    <property type="entry name" value="CHP16711"/>
</dbReference>
<dbReference type="Pfam" id="PF09643">
    <property type="entry name" value="YopX"/>
    <property type="match status" value="1"/>
</dbReference>
<dbReference type="InterPro" id="IPR019096">
    <property type="entry name" value="YopX_protein"/>
</dbReference>
<feature type="domain" description="YopX protein" evidence="1">
    <location>
        <begin position="36"/>
        <end position="131"/>
    </location>
</feature>
<proteinExistence type="predicted"/>